<dbReference type="AlphaFoldDB" id="A0A5C3LZK8"/>
<reference evidence="1 2" key="1">
    <citation type="journal article" date="2019" name="Nat. Ecol. Evol.">
        <title>Megaphylogeny resolves global patterns of mushroom evolution.</title>
        <authorList>
            <person name="Varga T."/>
            <person name="Krizsan K."/>
            <person name="Foldi C."/>
            <person name="Dima B."/>
            <person name="Sanchez-Garcia M."/>
            <person name="Sanchez-Ramirez S."/>
            <person name="Szollosi G.J."/>
            <person name="Szarkandi J.G."/>
            <person name="Papp V."/>
            <person name="Albert L."/>
            <person name="Andreopoulos W."/>
            <person name="Angelini C."/>
            <person name="Antonin V."/>
            <person name="Barry K.W."/>
            <person name="Bougher N.L."/>
            <person name="Buchanan P."/>
            <person name="Buyck B."/>
            <person name="Bense V."/>
            <person name="Catcheside P."/>
            <person name="Chovatia M."/>
            <person name="Cooper J."/>
            <person name="Damon W."/>
            <person name="Desjardin D."/>
            <person name="Finy P."/>
            <person name="Geml J."/>
            <person name="Haridas S."/>
            <person name="Hughes K."/>
            <person name="Justo A."/>
            <person name="Karasinski D."/>
            <person name="Kautmanova I."/>
            <person name="Kiss B."/>
            <person name="Kocsube S."/>
            <person name="Kotiranta H."/>
            <person name="LaButti K.M."/>
            <person name="Lechner B.E."/>
            <person name="Liimatainen K."/>
            <person name="Lipzen A."/>
            <person name="Lukacs Z."/>
            <person name="Mihaltcheva S."/>
            <person name="Morgado L.N."/>
            <person name="Niskanen T."/>
            <person name="Noordeloos M.E."/>
            <person name="Ohm R.A."/>
            <person name="Ortiz-Santana B."/>
            <person name="Ovrebo C."/>
            <person name="Racz N."/>
            <person name="Riley R."/>
            <person name="Savchenko A."/>
            <person name="Shiryaev A."/>
            <person name="Soop K."/>
            <person name="Spirin V."/>
            <person name="Szebenyi C."/>
            <person name="Tomsovsky M."/>
            <person name="Tulloss R.E."/>
            <person name="Uehling J."/>
            <person name="Grigoriev I.V."/>
            <person name="Vagvolgyi C."/>
            <person name="Papp T."/>
            <person name="Martin F.M."/>
            <person name="Miettinen O."/>
            <person name="Hibbett D.S."/>
            <person name="Nagy L.G."/>
        </authorList>
    </citation>
    <scope>NUCLEOTIDE SEQUENCE [LARGE SCALE GENOMIC DNA]</scope>
    <source>
        <strain evidence="1 2">CBS 166.37</strain>
    </source>
</reference>
<evidence type="ECO:0000313" key="1">
    <source>
        <dbReference type="EMBL" id="TFK34221.1"/>
    </source>
</evidence>
<accession>A0A5C3LZK8</accession>
<dbReference type="EMBL" id="ML213635">
    <property type="protein sequence ID" value="TFK34221.1"/>
    <property type="molecule type" value="Genomic_DNA"/>
</dbReference>
<gene>
    <name evidence="1" type="ORF">BDQ12DRAFT_764147</name>
</gene>
<evidence type="ECO:0000313" key="2">
    <source>
        <dbReference type="Proteomes" id="UP000308652"/>
    </source>
</evidence>
<organism evidence="1 2">
    <name type="scientific">Crucibulum laeve</name>
    <dbReference type="NCBI Taxonomy" id="68775"/>
    <lineage>
        <taxon>Eukaryota</taxon>
        <taxon>Fungi</taxon>
        <taxon>Dikarya</taxon>
        <taxon>Basidiomycota</taxon>
        <taxon>Agaricomycotina</taxon>
        <taxon>Agaricomycetes</taxon>
        <taxon>Agaricomycetidae</taxon>
        <taxon>Agaricales</taxon>
        <taxon>Agaricineae</taxon>
        <taxon>Nidulariaceae</taxon>
        <taxon>Crucibulum</taxon>
    </lineage>
</organism>
<proteinExistence type="predicted"/>
<dbReference type="Proteomes" id="UP000308652">
    <property type="component" value="Unassembled WGS sequence"/>
</dbReference>
<keyword evidence="2" id="KW-1185">Reference proteome</keyword>
<dbReference type="OrthoDB" id="3138711at2759"/>
<sequence length="232" mass="26268">MITAVTNEVGMILPDIHPIYPFDAYKIPTDTATHLKTIQRESPLVTIGISEAFQRSRSFALNIHSILSEGSERSISAVTVVRSRQLTSLQCLKEDDKEPDELLPQLFERVLIAEMYALNEAFAYNKLRPAQGTVIPWFYGIHQFTLPNGTVLYGLLMEYIEGSVLDSNFTQELSPSRQIKMREKLTKRNPLRSKVVITPPAFWMSPTSANATGIQGKYFFTQIKQPRLTMLS</sequence>
<name>A0A5C3LZK8_9AGAR</name>
<protein>
    <submittedName>
        <fullName evidence="1">Uncharacterized protein</fullName>
    </submittedName>
</protein>